<proteinExistence type="predicted"/>
<sequence>MSSLTLSLSNSCQSSWLSQKDSELPQSEVPLFRSPEDGLTLSVCQQAQKAVAERRVKQFQDAHIQLGVAAVKDASESAPAGVGAARVEPPRLTAPAVTVPVPDKVRDVAMSLCQLVHASLSFIGLAGAEAFEEFAGDGEESISAHLSMMNSLVESLPPDSIINPAENA</sequence>
<organism evidence="1 2">
    <name type="scientific">Parendozoicomonas haliclonae</name>
    <dbReference type="NCBI Taxonomy" id="1960125"/>
    <lineage>
        <taxon>Bacteria</taxon>
        <taxon>Pseudomonadati</taxon>
        <taxon>Pseudomonadota</taxon>
        <taxon>Gammaproteobacteria</taxon>
        <taxon>Oceanospirillales</taxon>
        <taxon>Endozoicomonadaceae</taxon>
        <taxon>Parendozoicomonas</taxon>
    </lineage>
</organism>
<evidence type="ECO:0000313" key="1">
    <source>
        <dbReference type="EMBL" id="SMA41580.1"/>
    </source>
</evidence>
<dbReference type="Proteomes" id="UP000196573">
    <property type="component" value="Unassembled WGS sequence"/>
</dbReference>
<dbReference type="RefSeq" id="WP_087108076.1">
    <property type="nucleotide sequence ID" value="NZ_FWPT01000003.1"/>
</dbReference>
<dbReference type="AlphaFoldDB" id="A0A1X7AHQ3"/>
<gene>
    <name evidence="1" type="ORF">EHSB41UT_01275</name>
</gene>
<keyword evidence="2" id="KW-1185">Reference proteome</keyword>
<name>A0A1X7AHQ3_9GAMM</name>
<reference evidence="1 2" key="1">
    <citation type="submission" date="2017-03" db="EMBL/GenBank/DDBJ databases">
        <authorList>
            <person name="Afonso C.L."/>
            <person name="Miller P.J."/>
            <person name="Scott M.A."/>
            <person name="Spackman E."/>
            <person name="Goraichik I."/>
            <person name="Dimitrov K.M."/>
            <person name="Suarez D.L."/>
            <person name="Swayne D.E."/>
        </authorList>
    </citation>
    <scope>NUCLEOTIDE SEQUENCE [LARGE SCALE GENOMIC DNA]</scope>
    <source>
        <strain evidence="1">SB41UT1</strain>
    </source>
</reference>
<dbReference type="EMBL" id="FWPT01000003">
    <property type="protein sequence ID" value="SMA41580.1"/>
    <property type="molecule type" value="Genomic_DNA"/>
</dbReference>
<accession>A0A1X7AHQ3</accession>
<evidence type="ECO:0000313" key="2">
    <source>
        <dbReference type="Proteomes" id="UP000196573"/>
    </source>
</evidence>
<protein>
    <submittedName>
        <fullName evidence="1">Uncharacterized protein</fullName>
    </submittedName>
</protein>